<dbReference type="AlphaFoldDB" id="A0A512PM05"/>
<evidence type="ECO:0000313" key="1">
    <source>
        <dbReference type="EMBL" id="GEP72226.1"/>
    </source>
</evidence>
<dbReference type="RefSeq" id="WP_056983062.1">
    <property type="nucleotide sequence ID" value="NZ_BKAM01000012.1"/>
</dbReference>
<gene>
    <name evidence="1" type="ORF">LRA02_10940</name>
</gene>
<protein>
    <recommendedName>
        <fullName evidence="3">DNA-directed RNA polymerase beta subunit</fullName>
    </recommendedName>
</protein>
<dbReference type="EMBL" id="BKAM01000012">
    <property type="protein sequence ID" value="GEP72226.1"/>
    <property type="molecule type" value="Genomic_DNA"/>
</dbReference>
<dbReference type="STRING" id="1423795.FD12_GL000658"/>
<dbReference type="OrthoDB" id="1644322at2"/>
<dbReference type="Proteomes" id="UP000321569">
    <property type="component" value="Unassembled WGS sequence"/>
</dbReference>
<reference evidence="1 2" key="1">
    <citation type="submission" date="2019-07" db="EMBL/GenBank/DDBJ databases">
        <title>Whole genome shotgun sequence of Lactobacillus rapi NBRC 109618.</title>
        <authorList>
            <person name="Hosoyama A."/>
            <person name="Uohara A."/>
            <person name="Ohji S."/>
            <person name="Ichikawa N."/>
        </authorList>
    </citation>
    <scope>NUCLEOTIDE SEQUENCE [LARGE SCALE GENOMIC DNA]</scope>
    <source>
        <strain evidence="1 2">NBRC 109618</strain>
    </source>
</reference>
<evidence type="ECO:0008006" key="3">
    <source>
        <dbReference type="Google" id="ProtNLM"/>
    </source>
</evidence>
<proteinExistence type="predicted"/>
<evidence type="ECO:0000313" key="2">
    <source>
        <dbReference type="Proteomes" id="UP000321569"/>
    </source>
</evidence>
<sequence length="121" mass="14188">MIRNVPRDQWLYNDRGMMKWLGYFLSDHTQDMTDKKISEVPTTRLPQQDPEVIDHFLQLSWENSREITLQLNGEAYLSVYNIDGIVIGANDHLIYFQTDKTVTINVSDIRHAEFKKGSHAY</sequence>
<accession>A0A512PM05</accession>
<comment type="caution">
    <text evidence="1">The sequence shown here is derived from an EMBL/GenBank/DDBJ whole genome shotgun (WGS) entry which is preliminary data.</text>
</comment>
<organism evidence="1 2">
    <name type="scientific">Lentilactobacillus rapi</name>
    <dbReference type="NCBI Taxonomy" id="481723"/>
    <lineage>
        <taxon>Bacteria</taxon>
        <taxon>Bacillati</taxon>
        <taxon>Bacillota</taxon>
        <taxon>Bacilli</taxon>
        <taxon>Lactobacillales</taxon>
        <taxon>Lactobacillaceae</taxon>
        <taxon>Lentilactobacillus</taxon>
    </lineage>
</organism>
<name>A0A512PM05_9LACO</name>